<evidence type="ECO:0000259" key="2">
    <source>
        <dbReference type="Pfam" id="PF07995"/>
    </source>
</evidence>
<feature type="domain" description="Glucose/Sorbosone dehydrogenase" evidence="2">
    <location>
        <begin position="264"/>
        <end position="408"/>
    </location>
</feature>
<name>A0ABY7EHH1_MYAAR</name>
<dbReference type="Gene3D" id="2.120.10.30">
    <property type="entry name" value="TolB, C-terminal domain"/>
    <property type="match status" value="1"/>
</dbReference>
<organism evidence="3 4">
    <name type="scientific">Mya arenaria</name>
    <name type="common">Soft-shell clam</name>
    <dbReference type="NCBI Taxonomy" id="6604"/>
    <lineage>
        <taxon>Eukaryota</taxon>
        <taxon>Metazoa</taxon>
        <taxon>Spiralia</taxon>
        <taxon>Lophotrochozoa</taxon>
        <taxon>Mollusca</taxon>
        <taxon>Bivalvia</taxon>
        <taxon>Autobranchia</taxon>
        <taxon>Heteroconchia</taxon>
        <taxon>Euheterodonta</taxon>
        <taxon>Imparidentia</taxon>
        <taxon>Neoheterodontei</taxon>
        <taxon>Myida</taxon>
        <taxon>Myoidea</taxon>
        <taxon>Myidae</taxon>
        <taxon>Mya</taxon>
    </lineage>
</organism>
<dbReference type="EMBL" id="CP111017">
    <property type="protein sequence ID" value="WAR09442.1"/>
    <property type="molecule type" value="Genomic_DNA"/>
</dbReference>
<dbReference type="Pfam" id="PF07995">
    <property type="entry name" value="GSDH"/>
    <property type="match status" value="1"/>
</dbReference>
<sequence length="622" mass="69342">MHVFGGGIKKLGEKSTLRDFPGLCPGYCAEFFQQCGPLVNYYMTSINASRTLEGMLLAESVSLNTFGEYCYPDLLTSPAVWTPTKEDEITNGSCVCFESFLDINLAQAVFITHAGDGSGRLFVVETIGRVWVVYPNETRLANPFVNIERDVSIARNRTGDERGLQSITFHPNYKQNRRFYLCYTTFLSQQENTVGVLSSEFRVAELRVSSSDPDRAEPSYNRIILEFEKLGHNQNHSINILLYICYAFNGINLNLQNRSECMINLLFADDGFLYISVGESGLQDNQPGGDPLRSLTYAKCFYPTQHSYTPLRLSFQGKILRIDVDKEDPVRMTAYSIPPDNPFADGVAALPEIYAWGLRNPYALSMDTGDSLTGAGRGRLFCGDVGESKVEEVDLIVKAANYGWNLKEGSLDFCSDCPWGIPDVPLTAPIFEYNHTFPLLASLEATFIEAALVQTGRDYTYMATSFRHWEPRGKLHIIRDRNMKIQKNCSHQMFDVLRSKGAGRYRLFCGDIGESRVEKVDLIVNGANYGGGNPSTCASRDSTIGLRGPTSMPKKATYGNARPRSVYSVNSKSQLGINITYATLSVSQVQRKPFYTGTYVATNSVLTILLTLAWVLTTFINI</sequence>
<proteinExistence type="predicted"/>
<keyword evidence="4" id="KW-1185">Reference proteome</keyword>
<evidence type="ECO:0000256" key="1">
    <source>
        <dbReference type="SAM" id="Phobius"/>
    </source>
</evidence>
<dbReference type="PANTHER" id="PTHR19328">
    <property type="entry name" value="HEDGEHOG-INTERACTING PROTEIN"/>
    <property type="match status" value="1"/>
</dbReference>
<keyword evidence="1" id="KW-0472">Membrane</keyword>
<dbReference type="InterPro" id="IPR011041">
    <property type="entry name" value="Quinoprot_gluc/sorb_DH_b-prop"/>
</dbReference>
<dbReference type="Proteomes" id="UP001164746">
    <property type="component" value="Chromosome 6"/>
</dbReference>
<reference evidence="3" key="1">
    <citation type="submission" date="2022-11" db="EMBL/GenBank/DDBJ databases">
        <title>Centuries of genome instability and evolution in soft-shell clam transmissible cancer (bioRxiv).</title>
        <authorList>
            <person name="Hart S.F.M."/>
            <person name="Yonemitsu M.A."/>
            <person name="Giersch R.M."/>
            <person name="Beal B.F."/>
            <person name="Arriagada G."/>
            <person name="Davis B.W."/>
            <person name="Ostrander E.A."/>
            <person name="Goff S.P."/>
            <person name="Metzger M.J."/>
        </authorList>
    </citation>
    <scope>NUCLEOTIDE SEQUENCE</scope>
    <source>
        <strain evidence="3">MELC-2E11</strain>
        <tissue evidence="3">Siphon/mantle</tissue>
    </source>
</reference>
<keyword evidence="1" id="KW-0812">Transmembrane</keyword>
<feature type="transmembrane region" description="Helical" evidence="1">
    <location>
        <begin position="599"/>
        <end position="620"/>
    </location>
</feature>
<dbReference type="InterPro" id="IPR011042">
    <property type="entry name" value="6-blade_b-propeller_TolB-like"/>
</dbReference>
<evidence type="ECO:0000313" key="3">
    <source>
        <dbReference type="EMBL" id="WAR09442.1"/>
    </source>
</evidence>
<dbReference type="InterPro" id="IPR012938">
    <property type="entry name" value="Glc/Sorbosone_DH"/>
</dbReference>
<keyword evidence="1" id="KW-1133">Transmembrane helix</keyword>
<gene>
    <name evidence="3" type="ORF">MAR_019400</name>
</gene>
<protein>
    <submittedName>
        <fullName evidence="3">HIPL1-like protein</fullName>
    </submittedName>
</protein>
<accession>A0ABY7EHH1</accession>
<dbReference type="PANTHER" id="PTHR19328:SF75">
    <property type="entry name" value="ALDOSE SUGAR DEHYDROGENASE YLII"/>
    <property type="match status" value="1"/>
</dbReference>
<evidence type="ECO:0000313" key="4">
    <source>
        <dbReference type="Proteomes" id="UP001164746"/>
    </source>
</evidence>
<dbReference type="SUPFAM" id="SSF50952">
    <property type="entry name" value="Soluble quinoprotein glucose dehydrogenase"/>
    <property type="match status" value="1"/>
</dbReference>